<accession>A0ABY8AU51</accession>
<gene>
    <name evidence="1" type="ORF">PXX05_12275</name>
</gene>
<dbReference type="EMBL" id="CP119078">
    <property type="protein sequence ID" value="WED42667.1"/>
    <property type="molecule type" value="Genomic_DNA"/>
</dbReference>
<keyword evidence="2" id="KW-1185">Reference proteome</keyword>
<evidence type="ECO:0008006" key="3">
    <source>
        <dbReference type="Google" id="ProtNLM"/>
    </source>
</evidence>
<dbReference type="RefSeq" id="WP_275088483.1">
    <property type="nucleotide sequence ID" value="NZ_CP119078.1"/>
</dbReference>
<protein>
    <recommendedName>
        <fullName evidence="3">Coiled-coil protein</fullName>
    </recommendedName>
</protein>
<proteinExistence type="predicted"/>
<evidence type="ECO:0000313" key="1">
    <source>
        <dbReference type="EMBL" id="WED42667.1"/>
    </source>
</evidence>
<name>A0ABY8AU51_9GAMM</name>
<reference evidence="1 2" key="1">
    <citation type="submission" date="2023-02" db="EMBL/GenBank/DDBJ databases">
        <title>Genome Sequence of L. cardiaca H63T.</title>
        <authorList>
            <person name="Lopez A.E."/>
            <person name="Cianciotto N.P."/>
        </authorList>
    </citation>
    <scope>NUCLEOTIDE SEQUENCE [LARGE SCALE GENOMIC DNA]</scope>
    <source>
        <strain evidence="1 2">H63</strain>
    </source>
</reference>
<sequence>MNEKLEQRKLAQEAMESLYAFEIFDHAITILSLRDSLTLNENLDYRKILANLHGCLGRNQWGAECEQLDFKIIYLADGELLSNNFTYFTLKDLNSLKKLLSTALSHYQETTHLPLSSKDAYSYKTFLAQLKALITSAKSISGVVASFGIAAELIRNDAALAARMPYCFMECISSMEKYINEKRIEFLPNFKGAAFQLEKARESLIFKLEKYLESRAVLKLTQRSEHYLTRIYEPIDRGFFYNTRLQDARIEVANYLLIQMQWMIVREEDISTPEQFLDVIDKAIAENERVYRFYGRMIDEQGELARILENVRQEFYQNFFASNATNDESIENYWEIGEVVSP</sequence>
<dbReference type="Proteomes" id="UP001222087">
    <property type="component" value="Chromosome"/>
</dbReference>
<evidence type="ECO:0000313" key="2">
    <source>
        <dbReference type="Proteomes" id="UP001222087"/>
    </source>
</evidence>
<organism evidence="1 2">
    <name type="scientific">Legionella cardiaca</name>
    <dbReference type="NCBI Taxonomy" id="1071983"/>
    <lineage>
        <taxon>Bacteria</taxon>
        <taxon>Pseudomonadati</taxon>
        <taxon>Pseudomonadota</taxon>
        <taxon>Gammaproteobacteria</taxon>
        <taxon>Legionellales</taxon>
        <taxon>Legionellaceae</taxon>
        <taxon>Legionella</taxon>
    </lineage>
</organism>